<dbReference type="AlphaFoldDB" id="A0A7U5TH14"/>
<organism evidence="1 2">
    <name type="scientific">Escherichia coli</name>
    <dbReference type="NCBI Taxonomy" id="562"/>
    <lineage>
        <taxon>Bacteria</taxon>
        <taxon>Pseudomonadati</taxon>
        <taxon>Pseudomonadota</taxon>
        <taxon>Gammaproteobacteria</taxon>
        <taxon>Enterobacterales</taxon>
        <taxon>Enterobacteriaceae</taxon>
        <taxon>Escherichia</taxon>
    </lineage>
</organism>
<dbReference type="RefSeq" id="WP_104457405.1">
    <property type="nucleotide sequence ID" value="NZ_CP026399.1"/>
</dbReference>
<name>A0A7U5TH14_ECOLX</name>
<evidence type="ECO:0000313" key="2">
    <source>
        <dbReference type="Proteomes" id="UP000239554"/>
    </source>
</evidence>
<reference evidence="1 2" key="1">
    <citation type="journal article" date="2018" name="MBio">
        <title>Genomic Analysis of Hospital Plumbing Reveals Diverse Reservoir of Bacterial Plasmids Conferring Carbapenem Resistance.</title>
        <authorList>
            <consortium name="NISC Comparative Sequencing Program"/>
            <person name="Weingarten R.A."/>
            <person name="Johnson R.C."/>
            <person name="Conlan S."/>
            <person name="Ramsburg A.M."/>
            <person name="Dekker J.P."/>
            <person name="Lau A.F."/>
            <person name="Khil P."/>
            <person name="Odom R.T."/>
            <person name="Deming C."/>
            <person name="Park M."/>
            <person name="Thomas P.J."/>
            <person name="Henderson D.K."/>
            <person name="Palmore T.N."/>
            <person name="Segre J.A."/>
            <person name="Frank K.M."/>
        </authorList>
    </citation>
    <scope>NUCLEOTIDE SEQUENCE [LARGE SCALE GENOMIC DNA]</scope>
    <source>
        <strain evidence="1 2">ECONIH4</strain>
    </source>
</reference>
<dbReference type="Proteomes" id="UP000239554">
    <property type="component" value="Chromosome"/>
</dbReference>
<gene>
    <name evidence="1" type="ORF">C3F40_03900</name>
</gene>
<accession>A0A7U5TH14</accession>
<evidence type="ECO:0000313" key="1">
    <source>
        <dbReference type="EMBL" id="AUY01035.1"/>
    </source>
</evidence>
<protein>
    <submittedName>
        <fullName evidence="1">Uncharacterized protein</fullName>
    </submittedName>
</protein>
<dbReference type="EMBL" id="CP026399">
    <property type="protein sequence ID" value="AUY01035.1"/>
    <property type="molecule type" value="Genomic_DNA"/>
</dbReference>
<proteinExistence type="predicted"/>
<sequence length="92" mass="10580">MTEKPKRRRVIITDADIFSAFERWCSPGLKNQKLFTSNVREALSPMHPGMPILQYDVRQKLKNMAARGLVTEVRLNPNSTAWMINEAQHGKN</sequence>